<evidence type="ECO:0000259" key="9">
    <source>
        <dbReference type="PROSITE" id="PS50113"/>
    </source>
</evidence>
<dbReference type="Gene3D" id="1.10.287.130">
    <property type="match status" value="1"/>
</dbReference>
<dbReference type="GO" id="GO:0000155">
    <property type="term" value="F:phosphorelay sensor kinase activity"/>
    <property type="evidence" value="ECO:0007669"/>
    <property type="project" value="InterPro"/>
</dbReference>
<reference evidence="10 11" key="1">
    <citation type="submission" date="2017-08" db="EMBL/GenBank/DDBJ databases">
        <title>Infants hospitalized years apart are colonized by the same room-sourced microbial strains.</title>
        <authorList>
            <person name="Brooks B."/>
            <person name="Olm M.R."/>
            <person name="Firek B.A."/>
            <person name="Baker R."/>
            <person name="Thomas B.C."/>
            <person name="Morowitz M.J."/>
            <person name="Banfield J.F."/>
        </authorList>
    </citation>
    <scope>NUCLEOTIDE SEQUENCE [LARGE SCALE GENOMIC DNA]</scope>
    <source>
        <strain evidence="10">S2_018_000_R3_119</strain>
    </source>
</reference>
<dbReference type="InterPro" id="IPR001789">
    <property type="entry name" value="Sig_transdc_resp-reg_receiver"/>
</dbReference>
<dbReference type="Pfam" id="PF00512">
    <property type="entry name" value="HisKA"/>
    <property type="match status" value="1"/>
</dbReference>
<dbReference type="EMBL" id="QFMX01000001">
    <property type="protein sequence ID" value="PZO77052.1"/>
    <property type="molecule type" value="Genomic_DNA"/>
</dbReference>
<dbReference type="CDD" id="cd00130">
    <property type="entry name" value="PAS"/>
    <property type="match status" value="1"/>
</dbReference>
<dbReference type="InterPro" id="IPR003661">
    <property type="entry name" value="HisK_dim/P_dom"/>
</dbReference>
<comment type="caution">
    <text evidence="10">The sequence shown here is derived from an EMBL/GenBank/DDBJ whole genome shotgun (WGS) entry which is preliminary data.</text>
</comment>
<dbReference type="PROSITE" id="PS50109">
    <property type="entry name" value="HIS_KIN"/>
    <property type="match status" value="1"/>
</dbReference>
<dbReference type="Pfam" id="PF00072">
    <property type="entry name" value="Response_reg"/>
    <property type="match status" value="1"/>
</dbReference>
<dbReference type="Gene3D" id="3.30.565.10">
    <property type="entry name" value="Histidine kinase-like ATPase, C-terminal domain"/>
    <property type="match status" value="1"/>
</dbReference>
<proteinExistence type="predicted"/>
<dbReference type="SMART" id="SM00388">
    <property type="entry name" value="HisKA"/>
    <property type="match status" value="1"/>
</dbReference>
<dbReference type="InterPro" id="IPR005467">
    <property type="entry name" value="His_kinase_dom"/>
</dbReference>
<dbReference type="SUPFAM" id="SSF52172">
    <property type="entry name" value="CheY-like"/>
    <property type="match status" value="1"/>
</dbReference>
<dbReference type="Pfam" id="PF13426">
    <property type="entry name" value="PAS_9"/>
    <property type="match status" value="1"/>
</dbReference>
<feature type="domain" description="PAS" evidence="8">
    <location>
        <begin position="34"/>
        <end position="107"/>
    </location>
</feature>
<evidence type="ECO:0000256" key="1">
    <source>
        <dbReference type="ARBA" id="ARBA00000085"/>
    </source>
</evidence>
<dbReference type="SMART" id="SM00387">
    <property type="entry name" value="HATPase_c"/>
    <property type="match status" value="1"/>
</dbReference>
<evidence type="ECO:0000313" key="10">
    <source>
        <dbReference type="EMBL" id="PZO77052.1"/>
    </source>
</evidence>
<feature type="domain" description="Response regulatory" evidence="7">
    <location>
        <begin position="417"/>
        <end position="530"/>
    </location>
</feature>
<dbReference type="SUPFAM" id="SSF47384">
    <property type="entry name" value="Homodimeric domain of signal transducing histidine kinase"/>
    <property type="match status" value="1"/>
</dbReference>
<dbReference type="SMART" id="SM00448">
    <property type="entry name" value="REC"/>
    <property type="match status" value="1"/>
</dbReference>
<dbReference type="SMART" id="SM00086">
    <property type="entry name" value="PAC"/>
    <property type="match status" value="1"/>
</dbReference>
<feature type="domain" description="Histidine kinase" evidence="6">
    <location>
        <begin position="175"/>
        <end position="397"/>
    </location>
</feature>
<dbReference type="InterPro" id="IPR001610">
    <property type="entry name" value="PAC"/>
</dbReference>
<dbReference type="SMART" id="SM00091">
    <property type="entry name" value="PAS"/>
    <property type="match status" value="1"/>
</dbReference>
<dbReference type="InterPro" id="IPR011006">
    <property type="entry name" value="CheY-like_superfamily"/>
</dbReference>
<accession>A0A2W4Z952</accession>
<dbReference type="InterPro" id="IPR004358">
    <property type="entry name" value="Sig_transdc_His_kin-like_C"/>
</dbReference>
<dbReference type="Proteomes" id="UP000249555">
    <property type="component" value="Unassembled WGS sequence"/>
</dbReference>
<dbReference type="InterPro" id="IPR000700">
    <property type="entry name" value="PAS-assoc_C"/>
</dbReference>
<dbReference type="PROSITE" id="PS50113">
    <property type="entry name" value="PAC"/>
    <property type="match status" value="1"/>
</dbReference>
<evidence type="ECO:0000256" key="4">
    <source>
        <dbReference type="PROSITE-ProRule" id="PRU00169"/>
    </source>
</evidence>
<evidence type="ECO:0000313" key="11">
    <source>
        <dbReference type="Proteomes" id="UP000249555"/>
    </source>
</evidence>
<gene>
    <name evidence="10" type="ORF">DI640_01310</name>
</gene>
<organism evidence="10 11">
    <name type="scientific">Sphingomonas taxi</name>
    <dbReference type="NCBI Taxonomy" id="1549858"/>
    <lineage>
        <taxon>Bacteria</taxon>
        <taxon>Pseudomonadati</taxon>
        <taxon>Pseudomonadota</taxon>
        <taxon>Alphaproteobacteria</taxon>
        <taxon>Sphingomonadales</taxon>
        <taxon>Sphingomonadaceae</taxon>
        <taxon>Sphingomonas</taxon>
    </lineage>
</organism>
<dbReference type="InterPro" id="IPR003594">
    <property type="entry name" value="HATPase_dom"/>
</dbReference>
<dbReference type="SUPFAM" id="SSF55785">
    <property type="entry name" value="PYP-like sensor domain (PAS domain)"/>
    <property type="match status" value="1"/>
</dbReference>
<protein>
    <recommendedName>
        <fullName evidence="2">histidine kinase</fullName>
        <ecNumber evidence="2">2.7.13.3</ecNumber>
    </recommendedName>
</protein>
<dbReference type="Gene3D" id="3.40.50.2300">
    <property type="match status" value="1"/>
</dbReference>
<dbReference type="Pfam" id="PF02518">
    <property type="entry name" value="HATPase_c"/>
    <property type="match status" value="1"/>
</dbReference>
<evidence type="ECO:0000256" key="5">
    <source>
        <dbReference type="SAM" id="MobiDB-lite"/>
    </source>
</evidence>
<evidence type="ECO:0000259" key="8">
    <source>
        <dbReference type="PROSITE" id="PS50112"/>
    </source>
</evidence>
<dbReference type="PANTHER" id="PTHR43065:SF42">
    <property type="entry name" value="TWO-COMPONENT SENSOR PPRA"/>
    <property type="match status" value="1"/>
</dbReference>
<dbReference type="PRINTS" id="PR00344">
    <property type="entry name" value="BCTRLSENSOR"/>
</dbReference>
<keyword evidence="10" id="KW-0418">Kinase</keyword>
<dbReference type="PANTHER" id="PTHR43065">
    <property type="entry name" value="SENSOR HISTIDINE KINASE"/>
    <property type="match status" value="1"/>
</dbReference>
<dbReference type="NCBIfam" id="TIGR00229">
    <property type="entry name" value="sensory_box"/>
    <property type="match status" value="1"/>
</dbReference>
<name>A0A2W4Z952_9SPHN</name>
<feature type="compositionally biased region" description="Polar residues" evidence="5">
    <location>
        <begin position="1"/>
        <end position="15"/>
    </location>
</feature>
<feature type="domain" description="PAC" evidence="9">
    <location>
        <begin position="108"/>
        <end position="162"/>
    </location>
</feature>
<evidence type="ECO:0000256" key="3">
    <source>
        <dbReference type="ARBA" id="ARBA00022553"/>
    </source>
</evidence>
<keyword evidence="3 4" id="KW-0597">Phosphoprotein</keyword>
<dbReference type="AlphaFoldDB" id="A0A2W4Z952"/>
<dbReference type="PROSITE" id="PS50110">
    <property type="entry name" value="RESPONSE_REGULATORY"/>
    <property type="match status" value="1"/>
</dbReference>
<dbReference type="CDD" id="cd00082">
    <property type="entry name" value="HisKA"/>
    <property type="match status" value="1"/>
</dbReference>
<keyword evidence="10" id="KW-0808">Transferase</keyword>
<dbReference type="InterPro" id="IPR000014">
    <property type="entry name" value="PAS"/>
</dbReference>
<evidence type="ECO:0000256" key="2">
    <source>
        <dbReference type="ARBA" id="ARBA00012438"/>
    </source>
</evidence>
<comment type="catalytic activity">
    <reaction evidence="1">
        <text>ATP + protein L-histidine = ADP + protein N-phospho-L-histidine.</text>
        <dbReference type="EC" id="2.7.13.3"/>
    </reaction>
</comment>
<dbReference type="EC" id="2.7.13.3" evidence="2"/>
<dbReference type="NCBIfam" id="NF010076">
    <property type="entry name" value="PRK13557.1"/>
    <property type="match status" value="1"/>
</dbReference>
<evidence type="ECO:0000259" key="7">
    <source>
        <dbReference type="PROSITE" id="PS50110"/>
    </source>
</evidence>
<dbReference type="PROSITE" id="PS50112">
    <property type="entry name" value="PAS"/>
    <property type="match status" value="1"/>
</dbReference>
<dbReference type="Gene3D" id="3.30.450.20">
    <property type="entry name" value="PAS domain"/>
    <property type="match status" value="1"/>
</dbReference>
<feature type="modified residue" description="4-aspartylphosphate" evidence="4">
    <location>
        <position position="467"/>
    </location>
</feature>
<dbReference type="InterPro" id="IPR036097">
    <property type="entry name" value="HisK_dim/P_sf"/>
</dbReference>
<evidence type="ECO:0000259" key="6">
    <source>
        <dbReference type="PROSITE" id="PS50109"/>
    </source>
</evidence>
<dbReference type="InterPro" id="IPR035965">
    <property type="entry name" value="PAS-like_dom_sf"/>
</dbReference>
<sequence>MSDPSTQNPVAQQAPTLAPVEGRPSNRIAPADAGSDIFFAAVQTTRMPMVVTDPHRDDNPIIFCNEAFSFMSGYSQDEILGKNCRFLQGPETDRAAVAEVRAAIEKREEVAVELLNYRKNGSTFWNALFVSPVFAENGELRYFFASQLDISRRREAEEALHEAQKMEAVGKLTGGIAHDFNNLLQVIQGYADILDARIDANDRSARRAVDAISTSASRAATLTQQLLAFARKQELRDRLMNLNQLIGDFRAILERSIGTGITLKRDLAANLWNCRVDPVQAEMALLNIVSNARDATGGTGKVTIATRNAVLPEDASIAKLEPGEYVVVSICDDGPGIDLASADKLFEPFFTTKEMGKGAGLGLAMVYGFMRQSGGLATVRNGDNGGAEFSLYFPRASGAVERKPSVPVAPRSGGAERVLMVEDQAEVGELGRTILEDLGYEVVLVNSARGALDTLARDSDFALLFTDILMPGGMNGVTLAQSVRRDYPRTAVLLTTGFADEAIDEGSRSFELIRKPYRRNELNERIRQVLDKPGART</sequence>
<dbReference type="InterPro" id="IPR036890">
    <property type="entry name" value="HATPase_C_sf"/>
</dbReference>
<feature type="region of interest" description="Disordered" evidence="5">
    <location>
        <begin position="1"/>
        <end position="31"/>
    </location>
</feature>
<dbReference type="SUPFAM" id="SSF55874">
    <property type="entry name" value="ATPase domain of HSP90 chaperone/DNA topoisomerase II/histidine kinase"/>
    <property type="match status" value="1"/>
</dbReference>